<evidence type="ECO:0000313" key="10">
    <source>
        <dbReference type="Proteomes" id="UP001230328"/>
    </source>
</evidence>
<dbReference type="EMBL" id="JAUSZI010000002">
    <property type="protein sequence ID" value="MDQ1030660.1"/>
    <property type="molecule type" value="Genomic_DNA"/>
</dbReference>
<evidence type="ECO:0000256" key="2">
    <source>
        <dbReference type="ARBA" id="ARBA00023012"/>
    </source>
</evidence>
<evidence type="ECO:0000256" key="1">
    <source>
        <dbReference type="ARBA" id="ARBA00005820"/>
    </source>
</evidence>
<protein>
    <submittedName>
        <fullName evidence="9">DNA-binding SARP family transcriptional activator</fullName>
    </submittedName>
</protein>
<evidence type="ECO:0000256" key="3">
    <source>
        <dbReference type="ARBA" id="ARBA00023015"/>
    </source>
</evidence>
<dbReference type="InterPro" id="IPR001867">
    <property type="entry name" value="OmpR/PhoB-type_DNA-bd"/>
</dbReference>
<dbReference type="SUPFAM" id="SSF48452">
    <property type="entry name" value="TPR-like"/>
    <property type="match status" value="1"/>
</dbReference>
<dbReference type="PROSITE" id="PS51755">
    <property type="entry name" value="OMPR_PHOB"/>
    <property type="match status" value="1"/>
</dbReference>
<dbReference type="PANTHER" id="PTHR35807:SF1">
    <property type="entry name" value="TRANSCRIPTIONAL REGULATOR REDD"/>
    <property type="match status" value="1"/>
</dbReference>
<feature type="DNA-binding region" description="OmpR/PhoB-type" evidence="6">
    <location>
        <begin position="1"/>
        <end position="101"/>
    </location>
</feature>
<comment type="similarity">
    <text evidence="1">Belongs to the AfsR/DnrI/RedD regulatory family.</text>
</comment>
<evidence type="ECO:0000256" key="5">
    <source>
        <dbReference type="ARBA" id="ARBA00023163"/>
    </source>
</evidence>
<keyword evidence="2" id="KW-0902">Two-component regulatory system</keyword>
<dbReference type="Proteomes" id="UP001230328">
    <property type="component" value="Unassembled WGS sequence"/>
</dbReference>
<feature type="domain" description="OmpR/PhoB-type" evidence="8">
    <location>
        <begin position="1"/>
        <end position="101"/>
    </location>
</feature>
<keyword evidence="5" id="KW-0804">Transcription</keyword>
<keyword evidence="4 6" id="KW-0238">DNA-binding</keyword>
<comment type="caution">
    <text evidence="9">The sequence shown here is derived from an EMBL/GenBank/DDBJ whole genome shotgun (WGS) entry which is preliminary data.</text>
</comment>
<accession>A0ABU0T4C4</accession>
<feature type="region of interest" description="Disordered" evidence="7">
    <location>
        <begin position="263"/>
        <end position="294"/>
    </location>
</feature>
<keyword evidence="10" id="KW-1185">Reference proteome</keyword>
<dbReference type="Pfam" id="PF00486">
    <property type="entry name" value="Trans_reg_C"/>
    <property type="match status" value="1"/>
</dbReference>
<evidence type="ECO:0000313" key="9">
    <source>
        <dbReference type="EMBL" id="MDQ1030660.1"/>
    </source>
</evidence>
<dbReference type="GO" id="GO:0003677">
    <property type="term" value="F:DNA binding"/>
    <property type="evidence" value="ECO:0007669"/>
    <property type="project" value="UniProtKB-KW"/>
</dbReference>
<dbReference type="InterPro" id="IPR005158">
    <property type="entry name" value="BTAD"/>
</dbReference>
<dbReference type="InterPro" id="IPR011990">
    <property type="entry name" value="TPR-like_helical_dom_sf"/>
</dbReference>
<name>A0ABU0T4C4_9ACTN</name>
<organism evidence="9 10">
    <name type="scientific">Streptomyces umbrinus</name>
    <dbReference type="NCBI Taxonomy" id="67370"/>
    <lineage>
        <taxon>Bacteria</taxon>
        <taxon>Bacillati</taxon>
        <taxon>Actinomycetota</taxon>
        <taxon>Actinomycetes</taxon>
        <taxon>Kitasatosporales</taxon>
        <taxon>Streptomycetaceae</taxon>
        <taxon>Streptomyces</taxon>
        <taxon>Streptomyces phaeochromogenes group</taxon>
    </lineage>
</organism>
<evidence type="ECO:0000256" key="6">
    <source>
        <dbReference type="PROSITE-ProRule" id="PRU01091"/>
    </source>
</evidence>
<dbReference type="Gene3D" id="1.10.10.10">
    <property type="entry name" value="Winged helix-like DNA-binding domain superfamily/Winged helix DNA-binding domain"/>
    <property type="match status" value="1"/>
</dbReference>
<sequence>MIEIAVLGPLNARVGPASVVPSAPKPRQVLALLALNRGNPVGVSALVDELWGDRPPRSAEATLHTYVKQLRRMIGSALGPDHVLGPKDVLRRVPVGYRLDVPPDAMDVSRFERLASAGRAALEAGADAEGSELLVGALRLWRGPALADVSPGPVLRAEVLRLEELRLTALEERFGAELRLGRHRALLGELTALASRYPLHESLHAQLMIALHRSGRSWQSLELFRGLRRVLSDELGLEPSVRVRQLHEAILRGDTSLDAVRDHSDGGWSGAAQGHPDRASGWRGAATGTHVVTP</sequence>
<dbReference type="SMART" id="SM00862">
    <property type="entry name" value="Trans_reg_C"/>
    <property type="match status" value="1"/>
</dbReference>
<dbReference type="Pfam" id="PF03704">
    <property type="entry name" value="BTAD"/>
    <property type="match status" value="1"/>
</dbReference>
<dbReference type="PANTHER" id="PTHR35807">
    <property type="entry name" value="TRANSCRIPTIONAL REGULATOR REDD-RELATED"/>
    <property type="match status" value="1"/>
</dbReference>
<dbReference type="Gene3D" id="1.25.40.10">
    <property type="entry name" value="Tetratricopeptide repeat domain"/>
    <property type="match status" value="1"/>
</dbReference>
<dbReference type="SUPFAM" id="SSF46894">
    <property type="entry name" value="C-terminal effector domain of the bipartite response regulators"/>
    <property type="match status" value="1"/>
</dbReference>
<reference evidence="9 10" key="1">
    <citation type="submission" date="2023-07" db="EMBL/GenBank/DDBJ databases">
        <title>Comparative genomics of wheat-associated soil bacteria to identify genetic determinants of phenazine resistance.</title>
        <authorList>
            <person name="Mouncey N."/>
        </authorList>
    </citation>
    <scope>NUCLEOTIDE SEQUENCE [LARGE SCALE GENOMIC DNA]</scope>
    <source>
        <strain evidence="9 10">V2I4</strain>
    </source>
</reference>
<proteinExistence type="inferred from homology"/>
<dbReference type="CDD" id="cd15831">
    <property type="entry name" value="BTAD"/>
    <property type="match status" value="1"/>
</dbReference>
<keyword evidence="3" id="KW-0805">Transcription regulation</keyword>
<dbReference type="SMART" id="SM01043">
    <property type="entry name" value="BTAD"/>
    <property type="match status" value="1"/>
</dbReference>
<evidence type="ECO:0000256" key="7">
    <source>
        <dbReference type="SAM" id="MobiDB-lite"/>
    </source>
</evidence>
<evidence type="ECO:0000256" key="4">
    <source>
        <dbReference type="ARBA" id="ARBA00023125"/>
    </source>
</evidence>
<gene>
    <name evidence="9" type="ORF">QF035_008242</name>
</gene>
<dbReference type="InterPro" id="IPR016032">
    <property type="entry name" value="Sig_transdc_resp-reg_C-effctor"/>
</dbReference>
<dbReference type="InterPro" id="IPR051677">
    <property type="entry name" value="AfsR-DnrI-RedD_regulator"/>
</dbReference>
<evidence type="ECO:0000259" key="8">
    <source>
        <dbReference type="PROSITE" id="PS51755"/>
    </source>
</evidence>
<dbReference type="InterPro" id="IPR036388">
    <property type="entry name" value="WH-like_DNA-bd_sf"/>
</dbReference>